<feature type="domain" description="Leucine-binding protein" evidence="4">
    <location>
        <begin position="47"/>
        <end position="383"/>
    </location>
</feature>
<protein>
    <submittedName>
        <fullName evidence="5">Amino acid ABC transporter substrate-binding protein</fullName>
    </submittedName>
</protein>
<evidence type="ECO:0000256" key="2">
    <source>
        <dbReference type="ARBA" id="ARBA00022729"/>
    </source>
</evidence>
<name>A0A552WUZ0_9MICO</name>
<keyword evidence="6" id="KW-1185">Reference proteome</keyword>
<reference evidence="5 6" key="1">
    <citation type="submission" date="2019-07" db="EMBL/GenBank/DDBJ databases">
        <title>Georgenia wutianyii sp. nov. and Georgenia *** sp. nov. isolated from plateau pika (Ochotona curzoniae) in the Qinghai-Tibet plateau of China.</title>
        <authorList>
            <person name="Tian Z."/>
        </authorList>
    </citation>
    <scope>NUCLEOTIDE SEQUENCE [LARGE SCALE GENOMIC DNA]</scope>
    <source>
        <strain evidence="5 6">Z446</strain>
    </source>
</reference>
<dbReference type="PROSITE" id="PS51257">
    <property type="entry name" value="PROKAR_LIPOPROTEIN"/>
    <property type="match status" value="1"/>
</dbReference>
<dbReference type="AlphaFoldDB" id="A0A552WUZ0"/>
<dbReference type="SUPFAM" id="SSF53822">
    <property type="entry name" value="Periplasmic binding protein-like I"/>
    <property type="match status" value="1"/>
</dbReference>
<accession>A0A552WUZ0</accession>
<evidence type="ECO:0000259" key="4">
    <source>
        <dbReference type="Pfam" id="PF13458"/>
    </source>
</evidence>
<dbReference type="Proteomes" id="UP000318693">
    <property type="component" value="Unassembled WGS sequence"/>
</dbReference>
<evidence type="ECO:0000313" key="5">
    <source>
        <dbReference type="EMBL" id="TRW46594.1"/>
    </source>
</evidence>
<dbReference type="Gene3D" id="3.40.50.2300">
    <property type="match status" value="2"/>
</dbReference>
<feature type="signal peptide" evidence="3">
    <location>
        <begin position="1"/>
        <end position="28"/>
    </location>
</feature>
<dbReference type="PANTHER" id="PTHR30483:SF37">
    <property type="entry name" value="ABC TRANSPORTER SUBSTRATE-BINDING PROTEIN"/>
    <property type="match status" value="1"/>
</dbReference>
<dbReference type="InterPro" id="IPR051010">
    <property type="entry name" value="BCAA_transport"/>
</dbReference>
<dbReference type="InterPro" id="IPR028082">
    <property type="entry name" value="Peripla_BP_I"/>
</dbReference>
<comment type="similarity">
    <text evidence="1">Belongs to the leucine-binding protein family.</text>
</comment>
<dbReference type="EMBL" id="VJXR01000008">
    <property type="protein sequence ID" value="TRW46594.1"/>
    <property type="molecule type" value="Genomic_DNA"/>
</dbReference>
<evidence type="ECO:0000256" key="3">
    <source>
        <dbReference type="SAM" id="SignalP"/>
    </source>
</evidence>
<gene>
    <name evidence="5" type="ORF">FJ693_04725</name>
</gene>
<dbReference type="RefSeq" id="WP_143417373.1">
    <property type="nucleotide sequence ID" value="NZ_VJXR01000008.1"/>
</dbReference>
<dbReference type="InterPro" id="IPR028081">
    <property type="entry name" value="Leu-bd"/>
</dbReference>
<keyword evidence="2 3" id="KW-0732">Signal</keyword>
<sequence length="405" mass="42350">MVSKRVMLMGATAAAGLFLAGCVTQQGAGGTADTGAEPTTAGSADPLVIGIVQAASGFMGPIDTPAREALMIEVERLNESGGIGGRLLEVEFVDTETNFERYAPAAEEVIAKGAEVLIVTCDYDVSSPASLVAEAKNVLHIAPCAGDPFYGPAGGFEIGFSMGFGAPAEPHIMAEFSMDRGWTNAVLLRDTTLKYSQNQCDDFAERFTELGGTVIAEHNYQQGESVREAVSKIAAGAMPDVIANCGYSPGGAQVAKELRDGGVESPIVSGFGMDGDFWAGSMPDLTDYYVVTYAAKNGDDPDTEINDYAAEYEARYGKRPDVGGFVTGPSALQAVAAAYAKAQSWDGDKLAAAMESFADEPLLAGPTTFTDDVHISQERPGRVLMISDGKLVFVEERAPQSASGA</sequence>
<feature type="chain" id="PRO_5039211165" evidence="3">
    <location>
        <begin position="29"/>
        <end position="405"/>
    </location>
</feature>
<evidence type="ECO:0000313" key="6">
    <source>
        <dbReference type="Proteomes" id="UP000318693"/>
    </source>
</evidence>
<dbReference type="PANTHER" id="PTHR30483">
    <property type="entry name" value="LEUCINE-SPECIFIC-BINDING PROTEIN"/>
    <property type="match status" value="1"/>
</dbReference>
<comment type="caution">
    <text evidence="5">The sequence shown here is derived from an EMBL/GenBank/DDBJ whole genome shotgun (WGS) entry which is preliminary data.</text>
</comment>
<organism evidence="5 6">
    <name type="scientific">Georgenia yuyongxinii</name>
    <dbReference type="NCBI Taxonomy" id="2589797"/>
    <lineage>
        <taxon>Bacteria</taxon>
        <taxon>Bacillati</taxon>
        <taxon>Actinomycetota</taxon>
        <taxon>Actinomycetes</taxon>
        <taxon>Micrococcales</taxon>
        <taxon>Bogoriellaceae</taxon>
        <taxon>Georgenia</taxon>
    </lineage>
</organism>
<proteinExistence type="inferred from homology"/>
<dbReference type="Pfam" id="PF13458">
    <property type="entry name" value="Peripla_BP_6"/>
    <property type="match status" value="1"/>
</dbReference>
<evidence type="ECO:0000256" key="1">
    <source>
        <dbReference type="ARBA" id="ARBA00010062"/>
    </source>
</evidence>